<evidence type="ECO:0000256" key="1">
    <source>
        <dbReference type="ARBA" id="ARBA00010515"/>
    </source>
</evidence>
<organism evidence="5 6">
    <name type="scientific">Streptomyces chisholmiae</name>
    <dbReference type="NCBI Taxonomy" id="3075540"/>
    <lineage>
        <taxon>Bacteria</taxon>
        <taxon>Bacillati</taxon>
        <taxon>Actinomycetota</taxon>
        <taxon>Actinomycetes</taxon>
        <taxon>Kitasatosporales</taxon>
        <taxon>Streptomycetaceae</taxon>
        <taxon>Streptomyces</taxon>
    </lineage>
</organism>
<evidence type="ECO:0000313" key="6">
    <source>
        <dbReference type="Proteomes" id="UP001183410"/>
    </source>
</evidence>
<evidence type="ECO:0000256" key="3">
    <source>
        <dbReference type="PROSITE-ProRule" id="PRU10038"/>
    </source>
</evidence>
<comment type="similarity">
    <text evidence="1">Belongs to the 'GDXG' lipolytic enzyme family.</text>
</comment>
<dbReference type="PANTHER" id="PTHR48081:SF8">
    <property type="entry name" value="ALPHA_BETA HYDROLASE FOLD-3 DOMAIN-CONTAINING PROTEIN-RELATED"/>
    <property type="match status" value="1"/>
</dbReference>
<dbReference type="InterPro" id="IPR013094">
    <property type="entry name" value="AB_hydrolase_3"/>
</dbReference>
<dbReference type="Gene3D" id="3.40.50.1820">
    <property type="entry name" value="alpha/beta hydrolase"/>
    <property type="match status" value="1"/>
</dbReference>
<evidence type="ECO:0000259" key="4">
    <source>
        <dbReference type="Pfam" id="PF07859"/>
    </source>
</evidence>
<dbReference type="Proteomes" id="UP001183410">
    <property type="component" value="Unassembled WGS sequence"/>
</dbReference>
<dbReference type="EMBL" id="JAVREO010000154">
    <property type="protein sequence ID" value="MDT0271009.1"/>
    <property type="molecule type" value="Genomic_DNA"/>
</dbReference>
<dbReference type="PANTHER" id="PTHR48081">
    <property type="entry name" value="AB HYDROLASE SUPERFAMILY PROTEIN C4A8.06C"/>
    <property type="match status" value="1"/>
</dbReference>
<gene>
    <name evidence="5" type="ORF">RM844_32545</name>
</gene>
<feature type="active site" evidence="3">
    <location>
        <position position="32"/>
    </location>
</feature>
<accession>A0ABU2K2E9</accession>
<dbReference type="InterPro" id="IPR033140">
    <property type="entry name" value="Lipase_GDXG_put_SER_AS"/>
</dbReference>
<keyword evidence="6" id="KW-1185">Reference proteome</keyword>
<keyword evidence="2 5" id="KW-0378">Hydrolase</keyword>
<dbReference type="Pfam" id="PF07859">
    <property type="entry name" value="Abhydrolase_3"/>
    <property type="match status" value="1"/>
</dbReference>
<feature type="domain" description="Alpha/beta hydrolase fold-3" evidence="4">
    <location>
        <begin position="1"/>
        <end position="154"/>
    </location>
</feature>
<feature type="non-terminal residue" evidence="5">
    <location>
        <position position="154"/>
    </location>
</feature>
<dbReference type="SUPFAM" id="SSF53474">
    <property type="entry name" value="alpha/beta-Hydrolases"/>
    <property type="match status" value="1"/>
</dbReference>
<evidence type="ECO:0000313" key="5">
    <source>
        <dbReference type="EMBL" id="MDT0271009.1"/>
    </source>
</evidence>
<dbReference type="PROSITE" id="PS01174">
    <property type="entry name" value="LIPASE_GDXG_SER"/>
    <property type="match status" value="1"/>
</dbReference>
<feature type="non-terminal residue" evidence="5">
    <location>
        <position position="1"/>
    </location>
</feature>
<name>A0ABU2K2E9_9ACTN</name>
<dbReference type="GO" id="GO:0016787">
    <property type="term" value="F:hydrolase activity"/>
    <property type="evidence" value="ECO:0007669"/>
    <property type="project" value="UniProtKB-KW"/>
</dbReference>
<proteinExistence type="inferred from homology"/>
<protein>
    <submittedName>
        <fullName evidence="5">Alpha/beta hydrolase fold domain-containing protein</fullName>
    </submittedName>
</protein>
<comment type="caution">
    <text evidence="5">The sequence shown here is derived from an EMBL/GenBank/DDBJ whole genome shotgun (WGS) entry which is preliminary data.</text>
</comment>
<dbReference type="RefSeq" id="WP_311671044.1">
    <property type="nucleotide sequence ID" value="NZ_JAVREO010000154.1"/>
</dbReference>
<dbReference type="InterPro" id="IPR050300">
    <property type="entry name" value="GDXG_lipolytic_enzyme"/>
</dbReference>
<dbReference type="InterPro" id="IPR029058">
    <property type="entry name" value="AB_hydrolase_fold"/>
</dbReference>
<sequence>AVNDAIDAVEWARNPQSGLGVDARRIAVAGDSAGGNLAAAVALHYRDAGDPVLRHQLLVYPVTTTDLVRGMDPEYDGVMLERDELQWHQDNYLPGPDVASDPRVNVLDANLAGLPEATIILAECDPIRPQGELYETALRAAGVTVRSHQTPGMV</sequence>
<reference evidence="6" key="1">
    <citation type="submission" date="2023-07" db="EMBL/GenBank/DDBJ databases">
        <title>30 novel species of actinomycetes from the DSMZ collection.</title>
        <authorList>
            <person name="Nouioui I."/>
        </authorList>
    </citation>
    <scope>NUCLEOTIDE SEQUENCE [LARGE SCALE GENOMIC DNA]</scope>
    <source>
        <strain evidence="6">DSM 44915</strain>
    </source>
</reference>
<evidence type="ECO:0000256" key="2">
    <source>
        <dbReference type="ARBA" id="ARBA00022801"/>
    </source>
</evidence>